<reference evidence="4" key="1">
    <citation type="submission" date="2018-05" db="EMBL/GenBank/DDBJ databases">
        <authorList>
            <person name="Lanie J.A."/>
            <person name="Ng W.-L."/>
            <person name="Kazmierczak K.M."/>
            <person name="Andrzejewski T.M."/>
            <person name="Davidsen T.M."/>
            <person name="Wayne K.J."/>
            <person name="Tettelin H."/>
            <person name="Glass J.I."/>
            <person name="Rusch D."/>
            <person name="Podicherti R."/>
            <person name="Tsui H.-C.T."/>
            <person name="Winkler M.E."/>
        </authorList>
    </citation>
    <scope>NUCLEOTIDE SEQUENCE</scope>
</reference>
<feature type="non-terminal residue" evidence="4">
    <location>
        <position position="1"/>
    </location>
</feature>
<sequence length="182" mass="20729">VLVIDMPYQTYRNEKEAYKNAKKIIKSTKCDALKLEGGKKIINIIKYLINQNIPVMGHIGLLPQSERGKFKFKGRSLVERKRIIEDARLLSNAGVFAIVIECVEESLAETISKAIPVPIIGIGASKHCDGQILVTDDLLGLSNFTPRFVRKYSNIKKIINESVLRFRRDVINRNFPSRRNIY</sequence>
<proteinExistence type="inferred from homology"/>
<dbReference type="EC" id="2.1.2.11" evidence="2"/>
<dbReference type="InterPro" id="IPR003700">
    <property type="entry name" value="Pantoate_hydroxy_MeTrfase"/>
</dbReference>
<keyword evidence="3" id="KW-0808">Transferase</keyword>
<dbReference type="GO" id="GO:0015940">
    <property type="term" value="P:pantothenate biosynthetic process"/>
    <property type="evidence" value="ECO:0007669"/>
    <property type="project" value="InterPro"/>
</dbReference>
<evidence type="ECO:0000256" key="1">
    <source>
        <dbReference type="ARBA" id="ARBA00008676"/>
    </source>
</evidence>
<protein>
    <recommendedName>
        <fullName evidence="2">3-methyl-2-oxobutanoate hydroxymethyltransferase</fullName>
        <ecNumber evidence="2">2.1.2.11</ecNumber>
    </recommendedName>
</protein>
<accession>A0A382VDG3</accession>
<dbReference type="SUPFAM" id="SSF51621">
    <property type="entry name" value="Phosphoenolpyruvate/pyruvate domain"/>
    <property type="match status" value="1"/>
</dbReference>
<evidence type="ECO:0000256" key="3">
    <source>
        <dbReference type="ARBA" id="ARBA00022679"/>
    </source>
</evidence>
<dbReference type="Gene3D" id="3.20.20.60">
    <property type="entry name" value="Phosphoenolpyruvate-binding domains"/>
    <property type="match status" value="1"/>
</dbReference>
<dbReference type="GO" id="GO:0003864">
    <property type="term" value="F:3-methyl-2-oxobutanoate hydroxymethyltransferase activity"/>
    <property type="evidence" value="ECO:0007669"/>
    <property type="project" value="UniProtKB-EC"/>
</dbReference>
<dbReference type="Pfam" id="PF02548">
    <property type="entry name" value="Pantoate_transf"/>
    <property type="match status" value="1"/>
</dbReference>
<comment type="similarity">
    <text evidence="1">Belongs to the PanB family.</text>
</comment>
<dbReference type="PANTHER" id="PTHR20881:SF0">
    <property type="entry name" value="3-METHYL-2-OXOBUTANOATE HYDROXYMETHYLTRANSFERASE"/>
    <property type="match status" value="1"/>
</dbReference>
<dbReference type="GO" id="GO:0005737">
    <property type="term" value="C:cytoplasm"/>
    <property type="evidence" value="ECO:0007669"/>
    <property type="project" value="TreeGrafter"/>
</dbReference>
<dbReference type="InterPro" id="IPR015813">
    <property type="entry name" value="Pyrv/PenolPyrv_kinase-like_dom"/>
</dbReference>
<dbReference type="InterPro" id="IPR040442">
    <property type="entry name" value="Pyrv_kinase-like_dom_sf"/>
</dbReference>
<evidence type="ECO:0000256" key="2">
    <source>
        <dbReference type="ARBA" id="ARBA00012618"/>
    </source>
</evidence>
<dbReference type="GO" id="GO:0000287">
    <property type="term" value="F:magnesium ion binding"/>
    <property type="evidence" value="ECO:0007669"/>
    <property type="project" value="TreeGrafter"/>
</dbReference>
<evidence type="ECO:0000313" key="4">
    <source>
        <dbReference type="EMBL" id="SVD44543.1"/>
    </source>
</evidence>
<name>A0A382VDG3_9ZZZZ</name>
<organism evidence="4">
    <name type="scientific">marine metagenome</name>
    <dbReference type="NCBI Taxonomy" id="408172"/>
    <lineage>
        <taxon>unclassified sequences</taxon>
        <taxon>metagenomes</taxon>
        <taxon>ecological metagenomes</taxon>
    </lineage>
</organism>
<dbReference type="AlphaFoldDB" id="A0A382VDG3"/>
<dbReference type="PANTHER" id="PTHR20881">
    <property type="entry name" value="3-METHYL-2-OXOBUTANOATE HYDROXYMETHYLTRANSFERASE"/>
    <property type="match status" value="1"/>
</dbReference>
<gene>
    <name evidence="4" type="ORF">METZ01_LOCUS397397</name>
</gene>
<dbReference type="EMBL" id="UINC01151127">
    <property type="protein sequence ID" value="SVD44543.1"/>
    <property type="molecule type" value="Genomic_DNA"/>
</dbReference>